<evidence type="ECO:0000259" key="3">
    <source>
        <dbReference type="Pfam" id="PF00561"/>
    </source>
</evidence>
<dbReference type="InterPro" id="IPR000073">
    <property type="entry name" value="AB_hydrolase_1"/>
</dbReference>
<dbReference type="Proteomes" id="UP001049518">
    <property type="component" value="Chromosome"/>
</dbReference>
<dbReference type="Pfam" id="PF00561">
    <property type="entry name" value="Abhydrolase_1"/>
    <property type="match status" value="1"/>
</dbReference>
<keyword evidence="5" id="KW-1185">Reference proteome</keyword>
<dbReference type="Gene3D" id="3.40.50.1820">
    <property type="entry name" value="alpha/beta hydrolase"/>
    <property type="match status" value="1"/>
</dbReference>
<keyword evidence="2 4" id="KW-0378">Hydrolase</keyword>
<dbReference type="EMBL" id="CP059572">
    <property type="protein sequence ID" value="QXJ25722.1"/>
    <property type="molecule type" value="Genomic_DNA"/>
</dbReference>
<feature type="domain" description="AB hydrolase-1" evidence="3">
    <location>
        <begin position="31"/>
        <end position="270"/>
    </location>
</feature>
<dbReference type="PANTHER" id="PTHR43798">
    <property type="entry name" value="MONOACYLGLYCEROL LIPASE"/>
    <property type="match status" value="1"/>
</dbReference>
<evidence type="ECO:0000313" key="4">
    <source>
        <dbReference type="EMBL" id="QXJ25722.1"/>
    </source>
</evidence>
<evidence type="ECO:0000256" key="1">
    <source>
        <dbReference type="ARBA" id="ARBA00010088"/>
    </source>
</evidence>
<dbReference type="PRINTS" id="PR00793">
    <property type="entry name" value="PROAMNOPTASE"/>
</dbReference>
<dbReference type="PRINTS" id="PR00111">
    <property type="entry name" value="ABHYDROLASE"/>
</dbReference>
<organism evidence="4 5">
    <name type="scientific">Actinomadura graeca</name>
    <dbReference type="NCBI Taxonomy" id="2750812"/>
    <lineage>
        <taxon>Bacteria</taxon>
        <taxon>Bacillati</taxon>
        <taxon>Actinomycetota</taxon>
        <taxon>Actinomycetes</taxon>
        <taxon>Streptosporangiales</taxon>
        <taxon>Thermomonosporaceae</taxon>
        <taxon>Actinomadura</taxon>
    </lineage>
</organism>
<proteinExistence type="inferred from homology"/>
<evidence type="ECO:0000256" key="2">
    <source>
        <dbReference type="ARBA" id="ARBA00022801"/>
    </source>
</evidence>
<gene>
    <name evidence="4" type="ORF">AGRA3207_007251</name>
</gene>
<dbReference type="PANTHER" id="PTHR43798:SF33">
    <property type="entry name" value="HYDROLASE, PUTATIVE (AFU_ORTHOLOGUE AFUA_2G14860)-RELATED"/>
    <property type="match status" value="1"/>
</dbReference>
<comment type="similarity">
    <text evidence="1">Belongs to the peptidase S33 family.</text>
</comment>
<dbReference type="SUPFAM" id="SSF53474">
    <property type="entry name" value="alpha/beta-Hydrolases"/>
    <property type="match status" value="1"/>
</dbReference>
<evidence type="ECO:0000313" key="5">
    <source>
        <dbReference type="Proteomes" id="UP001049518"/>
    </source>
</evidence>
<dbReference type="InterPro" id="IPR029058">
    <property type="entry name" value="AB_hydrolase_fold"/>
</dbReference>
<dbReference type="InterPro" id="IPR050266">
    <property type="entry name" value="AB_hydrolase_sf"/>
</dbReference>
<name>A0ABX8R7M1_9ACTN</name>
<sequence>MYATVRDTTLYFDVDGAGLVDDDRHGTWEKPVLFALHGGPGGEHAGLKRALSRLADKAQIIYLDQRGSGRSARGPRSTYTLDNNVEDLEAMRRYLGLDKIGILGVSYGGMVALTYATRYGQHLSHLIPIVTAASGRFIPRAQEILAERGTPQQRAAAEPLWTGAFTSDDQLRDYFETLGPLYSLTYDLDKARKHPRIRNHQALNEGFGGFLPDYDVTDRLPEITAPTLVIGGLHDWICPPEFSAEIAAAIPGADLRILERSGHGVLSDEPEACTDIIRGFLTYTRQNSARHTGTMTGP</sequence>
<protein>
    <submittedName>
        <fullName evidence="4">Alpha/beta fold hydrolase</fullName>
    </submittedName>
</protein>
<accession>A0ABX8R7M1</accession>
<reference evidence="4" key="1">
    <citation type="submission" date="2020-07" db="EMBL/GenBank/DDBJ databases">
        <authorList>
            <person name="Tarantini F.S."/>
            <person name="Hong K.W."/>
            <person name="Chan K.G."/>
        </authorList>
    </citation>
    <scope>NUCLEOTIDE SEQUENCE</scope>
    <source>
        <strain evidence="4">32-07</strain>
    </source>
</reference>
<dbReference type="GO" id="GO:0016787">
    <property type="term" value="F:hydrolase activity"/>
    <property type="evidence" value="ECO:0007669"/>
    <property type="project" value="UniProtKB-KW"/>
</dbReference>
<dbReference type="InterPro" id="IPR002410">
    <property type="entry name" value="Peptidase_S33"/>
</dbReference>
<dbReference type="RefSeq" id="WP_231331876.1">
    <property type="nucleotide sequence ID" value="NZ_CP059572.1"/>
</dbReference>